<dbReference type="InterPro" id="IPR019734">
    <property type="entry name" value="TPR_rpt"/>
</dbReference>
<accession>A0ABQ7JPJ9</accession>
<sequence>MRDLPSKEANLFREILKCYELKQYKRGFKGAEQILKKFPEHGETLAMKGLFYNHLDKKELAYEFVKKGIRHDMKSHICKQTLSGHISLETEELKGIFGWHVFGLLYRSDKNYEEAAKCYAHALKYDKENIQILRDLSLLQMQMRNLEGYVDTRHVLLELRPQNRQYWVAVAIGYQLLGTPELGVKVLATYEETLKDLPSTPDYEHSELLLYHNTLLEEVGDFQVALDHLDTIEKQVCDRKATKEKRAKYFLALGRLAEAEAAYRDLLALNPDNMAYFEGLGKSLGLGSDRQTAEDEVKILEMFKQLQKEYPRSNAAKRLPLRYATGEAFVKVTDEYLRNMLRKGVPSLFVNIKTLYTDSAKEAAVEKLALGYLTSLDKSKGFDNSGAVVEPPTALLWTLYFLAQHFDYKRETEQAMGYINRAIEHTPTLVELYMAKGRILKHAGDHVAAMGALNEARELDLQDRFINTKCTKYMLRADNMAEAEKTAVLFTRADIPNPLNDLVDMQTQWFSLEAGESNLRQGQIGRALKRFHQVDKHFNDYTEDQFDFHTYCLRKMTLRAYVSMVRLEDQLRTHPYYVRAAQDAVQCYLRLFDKPDGSESEEMEGMTEAEKKKIRSKQRKAELKAQQEAEDKKKKAAATAAETAKKAGGNAAAAAAAVKGDEDPEGTKYTKCEDPLGEALKFLQPLQQLAATRIETHLMAFEICVRKNKLLLALKALLKSIKIDASHATLHEQLVRFALAVQKSSSAKSLKPSVKAVVDKHWPELYGSHGQDLNAFNAGFIEKTKTQGSVAHVISAAMSAYLVDPSKNLTKAEELLFSVKEEKFGRTRTLENAILVQKTLKGFKSARQSEWKTKAKVWFPNAAAFQ</sequence>
<evidence type="ECO:0000256" key="2">
    <source>
        <dbReference type="ARBA" id="ARBA00022803"/>
    </source>
</evidence>
<feature type="compositionally biased region" description="Basic and acidic residues" evidence="4">
    <location>
        <begin position="619"/>
        <end position="633"/>
    </location>
</feature>
<dbReference type="SMART" id="SM00028">
    <property type="entry name" value="TPR"/>
    <property type="match status" value="5"/>
</dbReference>
<dbReference type="Pfam" id="PF12569">
    <property type="entry name" value="NatA_aux_su"/>
    <property type="match status" value="1"/>
</dbReference>
<organism evidence="5 6">
    <name type="scientific">Linnemannia gamsii</name>
    <dbReference type="NCBI Taxonomy" id="64522"/>
    <lineage>
        <taxon>Eukaryota</taxon>
        <taxon>Fungi</taxon>
        <taxon>Fungi incertae sedis</taxon>
        <taxon>Mucoromycota</taxon>
        <taxon>Mortierellomycotina</taxon>
        <taxon>Mortierellomycetes</taxon>
        <taxon>Mortierellales</taxon>
        <taxon>Mortierellaceae</taxon>
        <taxon>Linnemannia</taxon>
    </lineage>
</organism>
<dbReference type="PROSITE" id="PS50005">
    <property type="entry name" value="TPR"/>
    <property type="match status" value="1"/>
</dbReference>
<proteinExistence type="predicted"/>
<name>A0ABQ7JPJ9_9FUNG</name>
<keyword evidence="2 3" id="KW-0802">TPR repeat</keyword>
<dbReference type="Pfam" id="PF13181">
    <property type="entry name" value="TPR_8"/>
    <property type="match status" value="1"/>
</dbReference>
<evidence type="ECO:0000256" key="3">
    <source>
        <dbReference type="PROSITE-ProRule" id="PRU00339"/>
    </source>
</evidence>
<dbReference type="Gene3D" id="1.25.40.1010">
    <property type="match status" value="1"/>
</dbReference>
<gene>
    <name evidence="5" type="ORF">BGZ96_000182</name>
</gene>
<dbReference type="PANTHER" id="PTHR22767">
    <property type="entry name" value="N-TERMINAL ACETYLTRANSFERASE-RELATED"/>
    <property type="match status" value="1"/>
</dbReference>
<keyword evidence="1" id="KW-0677">Repeat</keyword>
<dbReference type="Gene3D" id="1.25.40.1040">
    <property type="match status" value="1"/>
</dbReference>
<dbReference type="InterPro" id="IPR021183">
    <property type="entry name" value="NatA_aux_su"/>
</dbReference>
<feature type="compositionally biased region" description="Acidic residues" evidence="4">
    <location>
        <begin position="598"/>
        <end position="607"/>
    </location>
</feature>
<dbReference type="EMBL" id="JAAAIM010001012">
    <property type="protein sequence ID" value="KAG0282723.1"/>
    <property type="molecule type" value="Genomic_DNA"/>
</dbReference>
<protein>
    <recommendedName>
        <fullName evidence="7">N-terminal acetyltransferase A, auxiliary subunit</fullName>
    </recommendedName>
</protein>
<feature type="region of interest" description="Disordered" evidence="4">
    <location>
        <begin position="597"/>
        <end position="641"/>
    </location>
</feature>
<evidence type="ECO:0000256" key="4">
    <source>
        <dbReference type="SAM" id="MobiDB-lite"/>
    </source>
</evidence>
<evidence type="ECO:0000313" key="5">
    <source>
        <dbReference type="EMBL" id="KAG0282723.1"/>
    </source>
</evidence>
<dbReference type="PANTHER" id="PTHR22767:SF2">
    <property type="entry name" value="N(ALPHA)-ACETYLTRANSFERASE 15_16, ISOFORM A"/>
    <property type="match status" value="1"/>
</dbReference>
<dbReference type="PIRSF" id="PIRSF000422">
    <property type="entry name" value="N-terminal-AcTrfase-A_aux_su"/>
    <property type="match status" value="1"/>
</dbReference>
<feature type="repeat" description="TPR" evidence="3">
    <location>
        <begin position="96"/>
        <end position="129"/>
    </location>
</feature>
<keyword evidence="6" id="KW-1185">Reference proteome</keyword>
<evidence type="ECO:0008006" key="7">
    <source>
        <dbReference type="Google" id="ProtNLM"/>
    </source>
</evidence>
<dbReference type="SUPFAM" id="SSF48452">
    <property type="entry name" value="TPR-like"/>
    <property type="match status" value="1"/>
</dbReference>
<evidence type="ECO:0000256" key="1">
    <source>
        <dbReference type="ARBA" id="ARBA00022737"/>
    </source>
</evidence>
<reference evidence="5 6" key="1">
    <citation type="journal article" date="2020" name="Fungal Divers.">
        <title>Resolving the Mortierellaceae phylogeny through synthesis of multi-gene phylogenetics and phylogenomics.</title>
        <authorList>
            <person name="Vandepol N."/>
            <person name="Liber J."/>
            <person name="Desiro A."/>
            <person name="Na H."/>
            <person name="Kennedy M."/>
            <person name="Barry K."/>
            <person name="Grigoriev I.V."/>
            <person name="Miller A.N."/>
            <person name="O'Donnell K."/>
            <person name="Stajich J.E."/>
            <person name="Bonito G."/>
        </authorList>
    </citation>
    <scope>NUCLEOTIDE SEQUENCE [LARGE SCALE GENOMIC DNA]</scope>
    <source>
        <strain evidence="5 6">AD045</strain>
    </source>
</reference>
<dbReference type="InterPro" id="IPR011990">
    <property type="entry name" value="TPR-like_helical_dom_sf"/>
</dbReference>
<dbReference type="Proteomes" id="UP001194696">
    <property type="component" value="Unassembled WGS sequence"/>
</dbReference>
<comment type="caution">
    <text evidence="5">The sequence shown here is derived from an EMBL/GenBank/DDBJ whole genome shotgun (WGS) entry which is preliminary data.</text>
</comment>
<evidence type="ECO:0000313" key="6">
    <source>
        <dbReference type="Proteomes" id="UP001194696"/>
    </source>
</evidence>